<feature type="domain" description="ABC transporter" evidence="5">
    <location>
        <begin position="282"/>
        <end position="522"/>
    </location>
</feature>
<accession>A0ABQ6FK53</accession>
<dbReference type="GO" id="GO:0005524">
    <property type="term" value="F:ATP binding"/>
    <property type="evidence" value="ECO:0007669"/>
    <property type="project" value="UniProtKB-KW"/>
</dbReference>
<evidence type="ECO:0000313" key="7">
    <source>
        <dbReference type="Proteomes" id="UP001344906"/>
    </source>
</evidence>
<keyword evidence="3" id="KW-0547">Nucleotide-binding</keyword>
<dbReference type="InterPro" id="IPR017911">
    <property type="entry name" value="MacB-like_ATP-bd"/>
</dbReference>
<name>A0ABQ6FK53_9CHLR</name>
<sequence length="524" mass="57788">MDTDLTPIDDQEDIEFNEALTPLQSEAQDGRRVTVTASGLSKIFIHKGGEIKAVDDVSFTFTERQFITIMGPSGSGKSTLLYLLGGMDQATGGELHIDGVDVRHLSEQQEHTFRREKLGFVFQSFHLISNLTALENVMLPMQLAGGHTPAYMRERARSLLLEVGLNEDRHSHLPGKLSGGQQQRVAIARALANDPSVILADEPTGNLDARTGARIIELLKKLAEQGKTVVVVTHDRGIARLADVRLEMDNGQLKPMPKYVGAQDASTRTAVVKSWDDLPITVSAEGLSKYFTYRNQTIKAVDKVNFAFKEQQFISITGPSGSGKSTLLYIISGLDQATSGDLLVDGVEVRSLFGRKENHFRREKVGFVFQSYHLLSNLTALENVMLPMQMVRGKSAEEIRERARNLLFQVGLNEDRHSHLPGKLSGGQQQRVAIARALANDPRVILADEPTGNLDAYNSKRIIELLKQLAEQGKTVVVVTHDRSIARVADIRLEMEGGRLTGMGSQIAPVRPVTTVRKKKSKKK</sequence>
<organism evidence="6 7">
    <name type="scientific">Dictyobacter halimunensis</name>
    <dbReference type="NCBI Taxonomy" id="3026934"/>
    <lineage>
        <taxon>Bacteria</taxon>
        <taxon>Bacillati</taxon>
        <taxon>Chloroflexota</taxon>
        <taxon>Ktedonobacteria</taxon>
        <taxon>Ktedonobacterales</taxon>
        <taxon>Dictyobacteraceae</taxon>
        <taxon>Dictyobacter</taxon>
    </lineage>
</organism>
<dbReference type="SMART" id="SM00382">
    <property type="entry name" value="AAA"/>
    <property type="match status" value="2"/>
</dbReference>
<dbReference type="PANTHER" id="PTHR42798:SF7">
    <property type="entry name" value="ALPHA-D-RIBOSE 1-METHYLPHOSPHONATE 5-TRIPHOSPHATE SYNTHASE SUBUNIT PHNL"/>
    <property type="match status" value="1"/>
</dbReference>
<comment type="caution">
    <text evidence="6">The sequence shown here is derived from an EMBL/GenBank/DDBJ whole genome shotgun (WGS) entry which is preliminary data.</text>
</comment>
<evidence type="ECO:0000259" key="5">
    <source>
        <dbReference type="PROSITE" id="PS50893"/>
    </source>
</evidence>
<keyword evidence="2" id="KW-0813">Transport</keyword>
<evidence type="ECO:0000256" key="3">
    <source>
        <dbReference type="ARBA" id="ARBA00022741"/>
    </source>
</evidence>
<comment type="similarity">
    <text evidence="1">Belongs to the ABC transporter superfamily.</text>
</comment>
<proteinExistence type="inferred from homology"/>
<dbReference type="CDD" id="cd03255">
    <property type="entry name" value="ABC_MJ0796_LolCDE_FtsE"/>
    <property type="match status" value="2"/>
</dbReference>
<evidence type="ECO:0000256" key="1">
    <source>
        <dbReference type="ARBA" id="ARBA00005417"/>
    </source>
</evidence>
<keyword evidence="7" id="KW-1185">Reference proteome</keyword>
<dbReference type="Proteomes" id="UP001344906">
    <property type="component" value="Unassembled WGS sequence"/>
</dbReference>
<reference evidence="6 7" key="1">
    <citation type="submission" date="2023-02" db="EMBL/GenBank/DDBJ databases">
        <title>Dictyobacter halimunensis sp. nov., a new member of the class Ktedonobacteria from forest soil in a geothermal area.</title>
        <authorList>
            <person name="Rachmania M.K."/>
            <person name="Ningsih F."/>
            <person name="Sakai Y."/>
            <person name="Yabe S."/>
            <person name="Yokota A."/>
            <person name="Sjamsuridzal W."/>
        </authorList>
    </citation>
    <scope>NUCLEOTIDE SEQUENCE [LARGE SCALE GENOMIC DNA]</scope>
    <source>
        <strain evidence="6 7">S3.2.2.5</strain>
    </source>
</reference>
<dbReference type="RefSeq" id="WP_338248251.1">
    <property type="nucleotide sequence ID" value="NZ_BSRI01000001.1"/>
</dbReference>
<dbReference type="SUPFAM" id="SSF52540">
    <property type="entry name" value="P-loop containing nucleoside triphosphate hydrolases"/>
    <property type="match status" value="2"/>
</dbReference>
<dbReference type="PROSITE" id="PS00211">
    <property type="entry name" value="ABC_TRANSPORTER_1"/>
    <property type="match status" value="2"/>
</dbReference>
<feature type="domain" description="ABC transporter" evidence="5">
    <location>
        <begin position="35"/>
        <end position="275"/>
    </location>
</feature>
<evidence type="ECO:0000256" key="2">
    <source>
        <dbReference type="ARBA" id="ARBA00022448"/>
    </source>
</evidence>
<dbReference type="InterPro" id="IPR017871">
    <property type="entry name" value="ABC_transporter-like_CS"/>
</dbReference>
<dbReference type="EMBL" id="BSRI01000001">
    <property type="protein sequence ID" value="GLV54596.1"/>
    <property type="molecule type" value="Genomic_DNA"/>
</dbReference>
<gene>
    <name evidence="6" type="ORF">KDH_14430</name>
</gene>
<dbReference type="InterPro" id="IPR003439">
    <property type="entry name" value="ABC_transporter-like_ATP-bd"/>
</dbReference>
<dbReference type="Pfam" id="PF00005">
    <property type="entry name" value="ABC_tran"/>
    <property type="match status" value="2"/>
</dbReference>
<keyword evidence="4 6" id="KW-0067">ATP-binding</keyword>
<dbReference type="Gene3D" id="3.40.50.300">
    <property type="entry name" value="P-loop containing nucleotide triphosphate hydrolases"/>
    <property type="match status" value="2"/>
</dbReference>
<evidence type="ECO:0000256" key="4">
    <source>
        <dbReference type="ARBA" id="ARBA00022840"/>
    </source>
</evidence>
<protein>
    <submittedName>
        <fullName evidence="6">ABC transporter ATP-binding protein</fullName>
    </submittedName>
</protein>
<dbReference type="InterPro" id="IPR027417">
    <property type="entry name" value="P-loop_NTPase"/>
</dbReference>
<dbReference type="PANTHER" id="PTHR42798">
    <property type="entry name" value="LIPOPROTEIN-RELEASING SYSTEM ATP-BINDING PROTEIN LOLD"/>
    <property type="match status" value="1"/>
</dbReference>
<evidence type="ECO:0000313" key="6">
    <source>
        <dbReference type="EMBL" id="GLV54596.1"/>
    </source>
</evidence>
<dbReference type="PROSITE" id="PS50893">
    <property type="entry name" value="ABC_TRANSPORTER_2"/>
    <property type="match status" value="2"/>
</dbReference>
<dbReference type="InterPro" id="IPR003593">
    <property type="entry name" value="AAA+_ATPase"/>
</dbReference>